<dbReference type="InterPro" id="IPR036388">
    <property type="entry name" value="WH-like_DNA-bd_sf"/>
</dbReference>
<comment type="similarity">
    <text evidence="1">Belongs to the sigma-70 factor family. ECF subfamily.</text>
</comment>
<organism evidence="8 9">
    <name type="scientific">Actinomadura harenae</name>
    <dbReference type="NCBI Taxonomy" id="2483351"/>
    <lineage>
        <taxon>Bacteria</taxon>
        <taxon>Bacillati</taxon>
        <taxon>Actinomycetota</taxon>
        <taxon>Actinomycetes</taxon>
        <taxon>Streptosporangiales</taxon>
        <taxon>Thermomonosporaceae</taxon>
        <taxon>Actinomadura</taxon>
    </lineage>
</organism>
<keyword evidence="5" id="KW-0804">Transcription</keyword>
<evidence type="ECO:0000256" key="3">
    <source>
        <dbReference type="ARBA" id="ARBA00023082"/>
    </source>
</evidence>
<dbReference type="Proteomes" id="UP000282674">
    <property type="component" value="Unassembled WGS sequence"/>
</dbReference>
<dbReference type="SUPFAM" id="SSF88659">
    <property type="entry name" value="Sigma3 and sigma4 domains of RNA polymerase sigma factors"/>
    <property type="match status" value="1"/>
</dbReference>
<keyword evidence="9" id="KW-1185">Reference proteome</keyword>
<name>A0A3M2LYE6_9ACTN</name>
<evidence type="ECO:0000313" key="8">
    <source>
        <dbReference type="EMBL" id="RMI42461.1"/>
    </source>
</evidence>
<accession>A0A3M2LYE6</accession>
<dbReference type="InterPro" id="IPR013324">
    <property type="entry name" value="RNA_pol_sigma_r3/r4-like"/>
</dbReference>
<keyword evidence="4" id="KW-0238">DNA-binding</keyword>
<dbReference type="GO" id="GO:0006352">
    <property type="term" value="P:DNA-templated transcription initiation"/>
    <property type="evidence" value="ECO:0007669"/>
    <property type="project" value="InterPro"/>
</dbReference>
<dbReference type="GO" id="GO:0016987">
    <property type="term" value="F:sigma factor activity"/>
    <property type="evidence" value="ECO:0007669"/>
    <property type="project" value="UniProtKB-KW"/>
</dbReference>
<dbReference type="OrthoDB" id="5518337at2"/>
<feature type="domain" description="RNA polymerase sigma-70 region 2" evidence="6">
    <location>
        <begin position="30"/>
        <end position="99"/>
    </location>
</feature>
<protein>
    <submittedName>
        <fullName evidence="8">RNA polymerase sigma factor</fullName>
    </submittedName>
</protein>
<dbReference type="InterPro" id="IPR007627">
    <property type="entry name" value="RNA_pol_sigma70_r2"/>
</dbReference>
<dbReference type="RefSeq" id="WP_122195881.1">
    <property type="nucleotide sequence ID" value="NZ_JBHSKC010000019.1"/>
</dbReference>
<proteinExistence type="inferred from homology"/>
<dbReference type="InterPro" id="IPR014284">
    <property type="entry name" value="RNA_pol_sigma-70_dom"/>
</dbReference>
<dbReference type="Gene3D" id="1.10.1740.10">
    <property type="match status" value="1"/>
</dbReference>
<sequence length="196" mass="21547">MTAPPETDEVTSDAELVASSMREPEGFALLYDRYFDDIHRYLAARLGRETADDLAAETFLIAFRRRADFDPARGTAARPWLYGIATNLVSQHRRSEQRRLKALGRVGAEVSVDGHEERSTARVAAEMLRPDLVRALRGLAPGERDVVFLSALGGLGYEDIAQALGIPAGTVGSRLNRAKARLRRALGDRTAQNEEA</sequence>
<evidence type="ECO:0000256" key="5">
    <source>
        <dbReference type="ARBA" id="ARBA00023163"/>
    </source>
</evidence>
<gene>
    <name evidence="8" type="ORF">EBO15_19745</name>
</gene>
<evidence type="ECO:0000256" key="4">
    <source>
        <dbReference type="ARBA" id="ARBA00023125"/>
    </source>
</evidence>
<dbReference type="Pfam" id="PF08281">
    <property type="entry name" value="Sigma70_r4_2"/>
    <property type="match status" value="1"/>
</dbReference>
<dbReference type="SUPFAM" id="SSF88946">
    <property type="entry name" value="Sigma2 domain of RNA polymerase sigma factors"/>
    <property type="match status" value="1"/>
</dbReference>
<evidence type="ECO:0000256" key="2">
    <source>
        <dbReference type="ARBA" id="ARBA00023015"/>
    </source>
</evidence>
<evidence type="ECO:0000256" key="1">
    <source>
        <dbReference type="ARBA" id="ARBA00010641"/>
    </source>
</evidence>
<dbReference type="InterPro" id="IPR013325">
    <property type="entry name" value="RNA_pol_sigma_r2"/>
</dbReference>
<comment type="caution">
    <text evidence="8">The sequence shown here is derived from an EMBL/GenBank/DDBJ whole genome shotgun (WGS) entry which is preliminary data.</text>
</comment>
<dbReference type="CDD" id="cd06171">
    <property type="entry name" value="Sigma70_r4"/>
    <property type="match status" value="1"/>
</dbReference>
<dbReference type="EMBL" id="RFFG01000033">
    <property type="protein sequence ID" value="RMI42461.1"/>
    <property type="molecule type" value="Genomic_DNA"/>
</dbReference>
<dbReference type="NCBIfam" id="TIGR02937">
    <property type="entry name" value="sigma70-ECF"/>
    <property type="match status" value="1"/>
</dbReference>
<dbReference type="AlphaFoldDB" id="A0A3M2LYE6"/>
<keyword evidence="3" id="KW-0731">Sigma factor</keyword>
<evidence type="ECO:0000259" key="7">
    <source>
        <dbReference type="Pfam" id="PF08281"/>
    </source>
</evidence>
<dbReference type="PANTHER" id="PTHR43133:SF8">
    <property type="entry name" value="RNA POLYMERASE SIGMA FACTOR HI_1459-RELATED"/>
    <property type="match status" value="1"/>
</dbReference>
<keyword evidence="2" id="KW-0805">Transcription regulation</keyword>
<evidence type="ECO:0000313" key="9">
    <source>
        <dbReference type="Proteomes" id="UP000282674"/>
    </source>
</evidence>
<dbReference type="InterPro" id="IPR039425">
    <property type="entry name" value="RNA_pol_sigma-70-like"/>
</dbReference>
<dbReference type="Pfam" id="PF04542">
    <property type="entry name" value="Sigma70_r2"/>
    <property type="match status" value="1"/>
</dbReference>
<dbReference type="Gene3D" id="1.10.10.10">
    <property type="entry name" value="Winged helix-like DNA-binding domain superfamily/Winged helix DNA-binding domain"/>
    <property type="match status" value="1"/>
</dbReference>
<evidence type="ECO:0000259" key="6">
    <source>
        <dbReference type="Pfam" id="PF04542"/>
    </source>
</evidence>
<reference evidence="8 9" key="1">
    <citation type="submission" date="2018-10" db="EMBL/GenBank/DDBJ databases">
        <title>Isolation from soil.</title>
        <authorList>
            <person name="Hu J."/>
        </authorList>
    </citation>
    <scope>NUCLEOTIDE SEQUENCE [LARGE SCALE GENOMIC DNA]</scope>
    <source>
        <strain evidence="8 9">NEAU-Ht49</strain>
    </source>
</reference>
<feature type="domain" description="RNA polymerase sigma factor 70 region 4 type 2" evidence="7">
    <location>
        <begin position="132"/>
        <end position="182"/>
    </location>
</feature>
<dbReference type="GO" id="GO:0003677">
    <property type="term" value="F:DNA binding"/>
    <property type="evidence" value="ECO:0007669"/>
    <property type="project" value="UniProtKB-KW"/>
</dbReference>
<dbReference type="InterPro" id="IPR013249">
    <property type="entry name" value="RNA_pol_sigma70_r4_t2"/>
</dbReference>
<dbReference type="PANTHER" id="PTHR43133">
    <property type="entry name" value="RNA POLYMERASE ECF-TYPE SIGMA FACTO"/>
    <property type="match status" value="1"/>
</dbReference>